<evidence type="ECO:0008006" key="3">
    <source>
        <dbReference type="Google" id="ProtNLM"/>
    </source>
</evidence>
<protein>
    <recommendedName>
        <fullName evidence="3">GTPase</fullName>
    </recommendedName>
</protein>
<name>A0A1M6JMY7_9FLAO</name>
<dbReference type="Proteomes" id="UP000184543">
    <property type="component" value="Unassembled WGS sequence"/>
</dbReference>
<sequence length="125" mass="14287">MTNGKIRKLIFVYNADSGLRNKVMDSVHKLLSPHTYECNLCDITFGVFTENKVWKKFRETRGIAMEFLHKDEFRKTYASKFGSKFTYPVVLAATDDALQLFVGTETLNGLEDSKELIALIEDQLA</sequence>
<gene>
    <name evidence="1" type="ORF">SAMN04488513_10587</name>
</gene>
<reference evidence="2" key="1">
    <citation type="submission" date="2016-11" db="EMBL/GenBank/DDBJ databases">
        <authorList>
            <person name="Varghese N."/>
            <person name="Submissions S."/>
        </authorList>
    </citation>
    <scope>NUCLEOTIDE SEQUENCE [LARGE SCALE GENOMIC DNA]</scope>
    <source>
        <strain evidence="2">DSM 19858</strain>
    </source>
</reference>
<proteinExistence type="predicted"/>
<evidence type="ECO:0000313" key="2">
    <source>
        <dbReference type="Proteomes" id="UP000184543"/>
    </source>
</evidence>
<organism evidence="1 2">
    <name type="scientific">Pseudozobellia thermophila</name>
    <dbReference type="NCBI Taxonomy" id="192903"/>
    <lineage>
        <taxon>Bacteria</taxon>
        <taxon>Pseudomonadati</taxon>
        <taxon>Bacteroidota</taxon>
        <taxon>Flavobacteriia</taxon>
        <taxon>Flavobacteriales</taxon>
        <taxon>Flavobacteriaceae</taxon>
        <taxon>Pseudozobellia</taxon>
    </lineage>
</organism>
<evidence type="ECO:0000313" key="1">
    <source>
        <dbReference type="EMBL" id="SHJ48097.1"/>
    </source>
</evidence>
<dbReference type="STRING" id="192903.SAMN04488513_10587"/>
<dbReference type="OrthoDB" id="572467at2"/>
<keyword evidence="2" id="KW-1185">Reference proteome</keyword>
<dbReference type="EMBL" id="FQYU01000005">
    <property type="protein sequence ID" value="SHJ48097.1"/>
    <property type="molecule type" value="Genomic_DNA"/>
</dbReference>
<dbReference type="AlphaFoldDB" id="A0A1M6JMY7"/>
<dbReference type="RefSeq" id="WP_072994386.1">
    <property type="nucleotide sequence ID" value="NZ_FQYU01000005.1"/>
</dbReference>
<accession>A0A1M6JMY7</accession>